<evidence type="ECO:0000313" key="2">
    <source>
        <dbReference type="EMBL" id="BFG71375.1"/>
    </source>
</evidence>
<dbReference type="EMBL" id="AP029612">
    <property type="protein sequence ID" value="BFG71375.1"/>
    <property type="molecule type" value="Genomic_DNA"/>
</dbReference>
<dbReference type="Pfam" id="PF21544">
    <property type="entry name" value="PorZ_N_b_propeller"/>
    <property type="match status" value="1"/>
</dbReference>
<dbReference type="Gene3D" id="2.120.10.30">
    <property type="entry name" value="TolB, C-terminal domain"/>
    <property type="match status" value="1"/>
</dbReference>
<dbReference type="Gene3D" id="2.130.10.10">
    <property type="entry name" value="YVTN repeat-like/Quinoprotein amine dehydrogenase"/>
    <property type="match status" value="2"/>
</dbReference>
<evidence type="ECO:0000259" key="1">
    <source>
        <dbReference type="Pfam" id="PF21544"/>
    </source>
</evidence>
<reference evidence="2" key="1">
    <citation type="submission" date="2024-02" db="EMBL/GenBank/DDBJ databases">
        <title>Sediminibacterium planktonica sp. nov. and Sediminibacterium longus sp. nov., isolated from surface lake and river water.</title>
        <authorList>
            <person name="Watanabe K."/>
            <person name="Takemine S."/>
            <person name="Ishii Y."/>
            <person name="Ogata Y."/>
            <person name="Shindo C."/>
            <person name="Suda W."/>
        </authorList>
    </citation>
    <scope>NUCLEOTIDE SEQUENCE</scope>
    <source>
        <strain evidence="2">KACHI17</strain>
    </source>
</reference>
<dbReference type="InterPro" id="IPR011110">
    <property type="entry name" value="Reg_prop"/>
</dbReference>
<organism evidence="2">
    <name type="scientific">Sediminibacterium sp. KACHI17</name>
    <dbReference type="NCBI Taxonomy" id="1751071"/>
    <lineage>
        <taxon>Bacteria</taxon>
        <taxon>Pseudomonadati</taxon>
        <taxon>Bacteroidota</taxon>
        <taxon>Chitinophagia</taxon>
        <taxon>Chitinophagales</taxon>
        <taxon>Chitinophagaceae</taxon>
        <taxon>Sediminibacterium</taxon>
    </lineage>
</organism>
<protein>
    <submittedName>
        <fullName evidence="2">Two-component regulator propeller domain-containing protein</fullName>
    </submittedName>
</protein>
<accession>A0AAT9GLB6</accession>
<feature type="domain" description="PorZ N-terminal beta-propeller" evidence="1">
    <location>
        <begin position="38"/>
        <end position="192"/>
    </location>
</feature>
<dbReference type="InterPro" id="IPR048954">
    <property type="entry name" value="PorZ_N"/>
</dbReference>
<dbReference type="Pfam" id="PF07494">
    <property type="entry name" value="Reg_prop"/>
    <property type="match status" value="1"/>
</dbReference>
<proteinExistence type="predicted"/>
<dbReference type="AlphaFoldDB" id="A0AAT9GLB6"/>
<name>A0AAT9GLB6_9BACT</name>
<dbReference type="InterPro" id="IPR011042">
    <property type="entry name" value="6-blade_b-propeller_TolB-like"/>
</dbReference>
<gene>
    <name evidence="2" type="ORF">KACHI17_22560</name>
</gene>
<dbReference type="SUPFAM" id="SSF63825">
    <property type="entry name" value="YWTD domain"/>
    <property type="match status" value="1"/>
</dbReference>
<dbReference type="InterPro" id="IPR015943">
    <property type="entry name" value="WD40/YVTN_repeat-like_dom_sf"/>
</dbReference>
<sequence>MNYLFICDTVTAQVPPIGQWREHLNYQQTIQVIKGDRLYCAATKALFSIDDKNEPSRYSKVTGLNDIGVRCIGWDATTSQLIIAYNNSNIDLLKGSIVYNIRDIASSTIAGDKSIQQIFCQDGLAYLSSGLGIIVADLTRREIKDTWIIGNNGTQVKVNAFTIHNNLFYAATEDGLKTTSANINNPANYRNWILVSGNHQLPSGSIKNVIVANNNIIVQKGDSLFIQNGTNWQLLYHDVNWPIVSITPAGNQFTVCQRTASGSARVLIMNTNGTIARTISAGGIISFPLSAIVDNGQIWVADRFGGLSRTGNATDRFIPNGPPGVATGELASNGNITVAAAGSVNDAWNYLFNRDGFYLLKENTWSSKSFFNTPVLDSVLDFITITIDPRDEAVWAGSYGGGLVRFANDQFSIFKQNNSSLRAAIGDPGSIRVSGLAFDSKQQLWVANYGAAQNLSVRKRDNSWKSFSIPFTHTENALSQLITDDLDQIWAMSPKGNGLFCFNPGNDIDNIADDRWKYYRQGAGNGNLPSSNVYSIVKDRDGSIWVGTDRGIGIIRCPESAFTPAGCEAIQPIVQQDRFAGLLFRDEVVQCMAVDGANRKWVGTRNGLWLLSSNGEKVIYRFTAENSPLLSNDVRKLSIDPVNGELFIATFEGLCSFRSTATTPVETQSKVLVFPNPVPPSFNGTIAIRGLVDKALVKITELNGRLVYQTRSLGGQAIWDGRNYLGAKVASGVYLVLIRDDSGQERIATKIVITSNR</sequence>
<dbReference type="SUPFAM" id="SSF63829">
    <property type="entry name" value="Calcium-dependent phosphotriesterase"/>
    <property type="match status" value="2"/>
</dbReference>